<feature type="compositionally biased region" description="Basic and acidic residues" evidence="7">
    <location>
        <begin position="247"/>
        <end position="256"/>
    </location>
</feature>
<feature type="compositionally biased region" description="Basic and acidic residues" evidence="7">
    <location>
        <begin position="396"/>
        <end position="410"/>
    </location>
</feature>
<dbReference type="OrthoDB" id="266718at2759"/>
<sequence>MSSKRSRQTTSFAAGINGGILADLSFMNDVCSPIAKTGQNDDDSCGSESQSDEESSRVGDKENNFPNEIYPEQNLKDISAISCSVLSPVPTKPNFTRRIRRISARNRLCQDDDDSESDDDDDEPSSQEDDDEESSESSTPKPKRKTNRDDYSRLKQAALEKAKQRQDDASEGEDLGSDQYSSEMEFIDFEEDDDDEDEEDEKDDIEEYGTDNDDERRGEDSFFTDNSSEEEELEIDDDFDEDEEEPEWTRSRRNETTAKSNCSSKAKDETTSDDEAASPEADSSSNASPTMEKSDKSSVVSTPEHETNEGSSNEHSPPTKVAGPTNEQTRLQGEPMSPDSFAVQCFAAPSPASTSSPAPGEESSSPKITPNDSSPPGRTDDMPSPSPHSPPPDAGMKVDIKDCPEPKECLEATNTQMDATEKTTSTLHKGETAQVNDFPLPPTKDGSQETVPVESLMASLDLSNREPTEDVRSSPNSHKEATTDIGESPLLATTLPETETSFASENPNLHDETLDETFFLPNQPPDSLLYDITPERFANPTVDFGSYNDDPCDRLSGSIVSPVRPNGDFVARTCEPVSDNVNDVSQTSNAPRTKGETSFCNLAEATEGFAATDTQPSDSILADDYTTNAASAKPAAATNEDEDLETREIGVSDKLQGCNHEEKLDCTTTNEVGNDALTVESLARDEPDSSAGHSDGAVAVTNPVNQEKSNDKLHEGEVTAEPSPGKADYVTRHDDGTARDDDESEKDDDETEVDEEELENCTLTTSFCESVAETDERSVEDVVAVVIDDDDQSESDCSEALIAAVVIDEDNETAADLDETLVDDESESIFEQDSVAPLSSQRDVSTTASPESAKEGVTNDNLHEPPLVPSSPMLQESSSQHGSLKNPVNNNLQRPSSSRQFVKRGKWTLGPKIGQGSFGTVHMCMTDEGVLMAAKVIPTTDTSVISDIRREVELLSKLNHPNIVAYRGAQSNSKRSRLHIFQEWVPGGSVASMLTKFGAFTLPVARVYLKQVLTGLSYLHCQKILHRDIKGSNVLVNDLGIVKLADFGASKQLSENSQGMIMTMTMRGTPYFMAPECFEEKYGYESDIWSVGCLAIQMRIGLPPWKNLGITNPVMLYKHIEANPGPPSADLPTETQQDRDFAAMVARCFHRSPVERPNAQELEDDLFFFRRETIDDDQTGISSVLASPSGTKDGSFGWEHLMSPTTPPMSGKSKLKSRHRRSSSAGCLKSPLFLSPPIPENSVLKLSPARALRRVTSPAMASPQYVSKEWPAWARDVLKSDSKRPASQSSPAFAVDTTLSESMGSLAISEDSPMTVQGRNLFSDTKNSGYFSEISEESTLRGENLLEIGSSIKE</sequence>
<reference evidence="9" key="1">
    <citation type="submission" date="2020-06" db="EMBL/GenBank/DDBJ databases">
        <authorList>
            <consortium name="Plant Systems Biology data submission"/>
        </authorList>
    </citation>
    <scope>NUCLEOTIDE SEQUENCE</scope>
    <source>
        <strain evidence="9">D6</strain>
    </source>
</reference>
<feature type="compositionally biased region" description="Polar residues" evidence="7">
    <location>
        <begin position="412"/>
        <end position="427"/>
    </location>
</feature>
<keyword evidence="4 9" id="KW-0418">Kinase</keyword>
<keyword evidence="10" id="KW-1185">Reference proteome</keyword>
<evidence type="ECO:0000256" key="6">
    <source>
        <dbReference type="PROSITE-ProRule" id="PRU10141"/>
    </source>
</evidence>
<keyword evidence="5 6" id="KW-0067">ATP-binding</keyword>
<feature type="compositionally biased region" description="Basic and acidic residues" evidence="7">
    <location>
        <begin position="729"/>
        <end position="739"/>
    </location>
</feature>
<feature type="region of interest" description="Disordered" evidence="7">
    <location>
        <begin position="683"/>
        <end position="762"/>
    </location>
</feature>
<proteinExistence type="predicted"/>
<feature type="compositionally biased region" description="Pro residues" evidence="7">
    <location>
        <begin position="384"/>
        <end position="393"/>
    </location>
</feature>
<feature type="binding site" evidence="6">
    <location>
        <position position="935"/>
    </location>
    <ligand>
        <name>ATP</name>
        <dbReference type="ChEBI" id="CHEBI:30616"/>
    </ligand>
</feature>
<protein>
    <submittedName>
        <fullName evidence="9">Activated protein kinase catalytic subunit alpha-1</fullName>
    </submittedName>
</protein>
<comment type="caution">
    <text evidence="9">The sequence shown here is derived from an EMBL/GenBank/DDBJ whole genome shotgun (WGS) entry which is preliminary data.</text>
</comment>
<feature type="compositionally biased region" description="Acidic residues" evidence="7">
    <location>
        <begin position="740"/>
        <end position="759"/>
    </location>
</feature>
<feature type="region of interest" description="Disordered" evidence="7">
    <location>
        <begin position="1195"/>
        <end position="1221"/>
    </location>
</feature>
<feature type="compositionally biased region" description="Acidic residues" evidence="7">
    <location>
        <begin position="111"/>
        <end position="135"/>
    </location>
</feature>
<feature type="compositionally biased region" description="Basic and acidic residues" evidence="7">
    <location>
        <begin position="463"/>
        <end position="482"/>
    </location>
</feature>
<feature type="domain" description="Protein kinase" evidence="8">
    <location>
        <begin position="907"/>
        <end position="1168"/>
    </location>
</feature>
<feature type="compositionally biased region" description="Low complexity" evidence="7">
    <location>
        <begin position="278"/>
        <end position="289"/>
    </location>
</feature>
<feature type="compositionally biased region" description="Basic and acidic residues" evidence="7">
    <location>
        <begin position="147"/>
        <end position="168"/>
    </location>
</feature>
<dbReference type="InterPro" id="IPR017441">
    <property type="entry name" value="Protein_kinase_ATP_BS"/>
</dbReference>
<keyword evidence="1" id="KW-0723">Serine/threonine-protein kinase</keyword>
<feature type="compositionally biased region" description="Low complexity" evidence="7">
    <location>
        <begin position="347"/>
        <end position="366"/>
    </location>
</feature>
<evidence type="ECO:0000256" key="3">
    <source>
        <dbReference type="ARBA" id="ARBA00022741"/>
    </source>
</evidence>
<feature type="compositionally biased region" description="Polar residues" evidence="7">
    <location>
        <begin position="872"/>
        <end position="900"/>
    </location>
</feature>
<dbReference type="Pfam" id="PF00069">
    <property type="entry name" value="Pkinase"/>
    <property type="match status" value="1"/>
</dbReference>
<feature type="compositionally biased region" description="Basic residues" evidence="7">
    <location>
        <begin position="95"/>
        <end position="104"/>
    </location>
</feature>
<dbReference type="InterPro" id="IPR000719">
    <property type="entry name" value="Prot_kinase_dom"/>
</dbReference>
<feature type="compositionally biased region" description="Acidic residues" evidence="7">
    <location>
        <begin position="185"/>
        <end position="213"/>
    </location>
</feature>
<feature type="compositionally biased region" description="Polar residues" evidence="7">
    <location>
        <begin position="367"/>
        <end position="376"/>
    </location>
</feature>
<evidence type="ECO:0000313" key="9">
    <source>
        <dbReference type="EMBL" id="CAB9516794.1"/>
    </source>
</evidence>
<dbReference type="EMBL" id="CAICTM010000806">
    <property type="protein sequence ID" value="CAB9516794.1"/>
    <property type="molecule type" value="Genomic_DNA"/>
</dbReference>
<evidence type="ECO:0000256" key="1">
    <source>
        <dbReference type="ARBA" id="ARBA00022527"/>
    </source>
</evidence>
<dbReference type="Proteomes" id="UP001153069">
    <property type="component" value="Unassembled WGS sequence"/>
</dbReference>
<dbReference type="GO" id="GO:0005524">
    <property type="term" value="F:ATP binding"/>
    <property type="evidence" value="ECO:0007669"/>
    <property type="project" value="UniProtKB-UniRule"/>
</dbReference>
<dbReference type="PROSITE" id="PS00107">
    <property type="entry name" value="PROTEIN_KINASE_ATP"/>
    <property type="match status" value="1"/>
</dbReference>
<feature type="compositionally biased region" description="Basic and acidic residues" evidence="7">
    <location>
        <begin position="708"/>
        <end position="717"/>
    </location>
</feature>
<dbReference type="CDD" id="cd06606">
    <property type="entry name" value="STKc_MAPKKK"/>
    <property type="match status" value="1"/>
</dbReference>
<dbReference type="InterPro" id="IPR008271">
    <property type="entry name" value="Ser/Thr_kinase_AS"/>
</dbReference>
<dbReference type="PANTHER" id="PTHR11584:SF369">
    <property type="entry name" value="MITOGEN-ACTIVATED PROTEIN KINASE KINASE KINASE 19-RELATED"/>
    <property type="match status" value="1"/>
</dbReference>
<feature type="compositionally biased region" description="Polar residues" evidence="7">
    <location>
        <begin position="837"/>
        <end position="850"/>
    </location>
</feature>
<keyword evidence="3 6" id="KW-0547">Nucleotide-binding</keyword>
<evidence type="ECO:0000259" key="8">
    <source>
        <dbReference type="PROSITE" id="PS50011"/>
    </source>
</evidence>
<feature type="region of interest" description="Disordered" evidence="7">
    <location>
        <begin position="85"/>
        <end position="490"/>
    </location>
</feature>
<feature type="compositionally biased region" description="Acidic residues" evidence="7">
    <location>
        <begin position="227"/>
        <end position="246"/>
    </location>
</feature>
<evidence type="ECO:0000313" key="10">
    <source>
        <dbReference type="Proteomes" id="UP001153069"/>
    </source>
</evidence>
<dbReference type="Gene3D" id="1.10.510.10">
    <property type="entry name" value="Transferase(Phosphotransferase) domain 1"/>
    <property type="match status" value="1"/>
</dbReference>
<feature type="compositionally biased region" description="Basic and acidic residues" evidence="7">
    <location>
        <begin position="54"/>
        <end position="63"/>
    </location>
</feature>
<dbReference type="SMART" id="SM00220">
    <property type="entry name" value="S_TKc"/>
    <property type="match status" value="1"/>
</dbReference>
<dbReference type="InterPro" id="IPR011009">
    <property type="entry name" value="Kinase-like_dom_sf"/>
</dbReference>
<keyword evidence="2" id="KW-0808">Transferase</keyword>
<evidence type="ECO:0000256" key="2">
    <source>
        <dbReference type="ARBA" id="ARBA00022679"/>
    </source>
</evidence>
<gene>
    <name evidence="9" type="ORF">SEMRO_807_G205330.1</name>
</gene>
<evidence type="ECO:0000256" key="7">
    <source>
        <dbReference type="SAM" id="MobiDB-lite"/>
    </source>
</evidence>
<accession>A0A9N8ECQ9</accession>
<dbReference type="GO" id="GO:0004674">
    <property type="term" value="F:protein serine/threonine kinase activity"/>
    <property type="evidence" value="ECO:0007669"/>
    <property type="project" value="UniProtKB-KW"/>
</dbReference>
<feature type="compositionally biased region" description="Acidic residues" evidence="7">
    <location>
        <begin position="40"/>
        <end position="53"/>
    </location>
</feature>
<dbReference type="PROSITE" id="PS50011">
    <property type="entry name" value="PROTEIN_KINASE_DOM"/>
    <property type="match status" value="1"/>
</dbReference>
<dbReference type="PANTHER" id="PTHR11584">
    <property type="entry name" value="SERINE/THREONINE PROTEIN KINASE"/>
    <property type="match status" value="1"/>
</dbReference>
<feature type="region of interest" description="Disordered" evidence="7">
    <location>
        <begin position="822"/>
        <end position="905"/>
    </location>
</feature>
<evidence type="ECO:0000256" key="4">
    <source>
        <dbReference type="ARBA" id="ARBA00022777"/>
    </source>
</evidence>
<dbReference type="PROSITE" id="PS00108">
    <property type="entry name" value="PROTEIN_KINASE_ST"/>
    <property type="match status" value="1"/>
</dbReference>
<name>A0A9N8ECQ9_9STRA</name>
<feature type="region of interest" description="Disordered" evidence="7">
    <location>
        <begin position="32"/>
        <end position="71"/>
    </location>
</feature>
<dbReference type="SUPFAM" id="SSF56112">
    <property type="entry name" value="Protein kinase-like (PK-like)"/>
    <property type="match status" value="1"/>
</dbReference>
<evidence type="ECO:0000256" key="5">
    <source>
        <dbReference type="ARBA" id="ARBA00022840"/>
    </source>
</evidence>
<organism evidence="9 10">
    <name type="scientific">Seminavis robusta</name>
    <dbReference type="NCBI Taxonomy" id="568900"/>
    <lineage>
        <taxon>Eukaryota</taxon>
        <taxon>Sar</taxon>
        <taxon>Stramenopiles</taxon>
        <taxon>Ochrophyta</taxon>
        <taxon>Bacillariophyta</taxon>
        <taxon>Bacillariophyceae</taxon>
        <taxon>Bacillariophycidae</taxon>
        <taxon>Naviculales</taxon>
        <taxon>Naviculaceae</taxon>
        <taxon>Seminavis</taxon>
    </lineage>
</organism>